<reference evidence="2" key="1">
    <citation type="journal article" date="2014" name="Nat. Genet.">
        <title>A reference genome for common bean and genome-wide analysis of dual domestications.</title>
        <authorList>
            <person name="Schmutz J."/>
            <person name="McClean P.E."/>
            <person name="Mamidi S."/>
            <person name="Wu G.A."/>
            <person name="Cannon S.B."/>
            <person name="Grimwood J."/>
            <person name="Jenkins J."/>
            <person name="Shu S."/>
            <person name="Song Q."/>
            <person name="Chavarro C."/>
            <person name="Torres-Torres M."/>
            <person name="Geffroy V."/>
            <person name="Moghaddam S.M."/>
            <person name="Gao D."/>
            <person name="Abernathy B."/>
            <person name="Barry K."/>
            <person name="Blair M."/>
            <person name="Brick M.A."/>
            <person name="Chovatia M."/>
            <person name="Gepts P."/>
            <person name="Goodstein D.M."/>
            <person name="Gonzales M."/>
            <person name="Hellsten U."/>
            <person name="Hyten D.L."/>
            <person name="Jia G."/>
            <person name="Kelly J.D."/>
            <person name="Kudrna D."/>
            <person name="Lee R."/>
            <person name="Richard M.M."/>
            <person name="Miklas P.N."/>
            <person name="Osorno J.M."/>
            <person name="Rodrigues J."/>
            <person name="Thareau V."/>
            <person name="Urrea C.A."/>
            <person name="Wang M."/>
            <person name="Yu Y."/>
            <person name="Zhang M."/>
            <person name="Wing R.A."/>
            <person name="Cregan P.B."/>
            <person name="Rokhsar D.S."/>
            <person name="Jackson S.A."/>
        </authorList>
    </citation>
    <scope>NUCLEOTIDE SEQUENCE [LARGE SCALE GENOMIC DNA]</scope>
    <source>
        <strain evidence="2">cv. G19833</strain>
    </source>
</reference>
<gene>
    <name evidence="1" type="ORF">PHAVU_007G145700g</name>
</gene>
<dbReference type="EMBL" id="CM002294">
    <property type="protein sequence ID" value="ESW16308.1"/>
    <property type="molecule type" value="Genomic_DNA"/>
</dbReference>
<evidence type="ECO:0000313" key="1">
    <source>
        <dbReference type="EMBL" id="ESW16308.1"/>
    </source>
</evidence>
<organism evidence="1 2">
    <name type="scientific">Phaseolus vulgaris</name>
    <name type="common">Kidney bean</name>
    <name type="synonym">French bean</name>
    <dbReference type="NCBI Taxonomy" id="3885"/>
    <lineage>
        <taxon>Eukaryota</taxon>
        <taxon>Viridiplantae</taxon>
        <taxon>Streptophyta</taxon>
        <taxon>Embryophyta</taxon>
        <taxon>Tracheophyta</taxon>
        <taxon>Spermatophyta</taxon>
        <taxon>Magnoliopsida</taxon>
        <taxon>eudicotyledons</taxon>
        <taxon>Gunneridae</taxon>
        <taxon>Pentapetalae</taxon>
        <taxon>rosids</taxon>
        <taxon>fabids</taxon>
        <taxon>Fabales</taxon>
        <taxon>Fabaceae</taxon>
        <taxon>Papilionoideae</taxon>
        <taxon>50 kb inversion clade</taxon>
        <taxon>NPAAA clade</taxon>
        <taxon>indigoferoid/millettioid clade</taxon>
        <taxon>Phaseoleae</taxon>
        <taxon>Phaseolus</taxon>
    </lineage>
</organism>
<proteinExistence type="predicted"/>
<sequence>MGALTQRQEAVTSSNDEFKKRILHHTLSFITFFQRKNNDELKLSSHSSKAKLRLRKRSFKAPCTEVH</sequence>
<dbReference type="AlphaFoldDB" id="V7BHF5"/>
<evidence type="ECO:0000313" key="2">
    <source>
        <dbReference type="Proteomes" id="UP000000226"/>
    </source>
</evidence>
<name>V7BHF5_PHAVU</name>
<keyword evidence="2" id="KW-1185">Reference proteome</keyword>
<dbReference type="Proteomes" id="UP000000226">
    <property type="component" value="Chromosome 7"/>
</dbReference>
<dbReference type="Gramene" id="ESW16308">
    <property type="protein sequence ID" value="ESW16308"/>
    <property type="gene ID" value="PHAVU_007G145700g"/>
</dbReference>
<protein>
    <submittedName>
        <fullName evidence="1">Uncharacterized protein</fullName>
    </submittedName>
</protein>
<accession>V7BHF5</accession>